<dbReference type="Pfam" id="PF08240">
    <property type="entry name" value="ADH_N"/>
    <property type="match status" value="1"/>
</dbReference>
<dbReference type="Pfam" id="PF13602">
    <property type="entry name" value="ADH_zinc_N_2"/>
    <property type="match status" value="1"/>
</dbReference>
<evidence type="ECO:0000259" key="2">
    <source>
        <dbReference type="SMART" id="SM00829"/>
    </source>
</evidence>
<dbReference type="eggNOG" id="COG0604">
    <property type="taxonomic scope" value="Bacteria"/>
</dbReference>
<gene>
    <name evidence="3" type="ordered locus">Lxx07540</name>
</gene>
<dbReference type="KEGG" id="lxx:Lxx07540"/>
<dbReference type="AlphaFoldDB" id="Q6AG21"/>
<sequence>MGVPRFVQFEEFGSRDFLQLVERDLPWPGPGQILVRVLVSGLNPMDVKAYRSEQVAGRMGVTLPSGIGQDFAGVVEELGAGVTAFSAGDAVLGTAPFAAIADFVVVPADGQVIGKPEALRFPVAGALGIVGRTAMASTASLGLGEHDTVLVSAAAGGVGVLAAQLAIRSGATVIGTASEENHEFLETLGVIPVRYGDGLADRVRAAMDDGDRRQRHRRVTAVLDNHGPDTIAAALELGVPPGRINTIAAFGPEAQGAATVGARAAGNAELAEAARLLAGSELVLPIDSVYPIERVVEAYGRLEAGHVRGKIVVVTDEKGLP</sequence>
<dbReference type="CDD" id="cd05289">
    <property type="entry name" value="MDR_like_2"/>
    <property type="match status" value="1"/>
</dbReference>
<name>Q6AG21_LEIXX</name>
<reference evidence="3 4" key="1">
    <citation type="journal article" date="2004" name="Mol. Plant Microbe Interact.">
        <title>The genome sequence of the Gram-positive sugarcane pathogen Leifsonia xyli subsp. xyli.</title>
        <authorList>
            <person name="Monteiro-Vitorello C.B."/>
            <person name="Camargo L.E.A."/>
            <person name="Van Sluys M.A."/>
            <person name="Kitajima J.P."/>
            <person name="Truffi D."/>
            <person name="do Amaral A.M."/>
            <person name="Harakava R."/>
            <person name="de Oliveira J.C.F."/>
            <person name="Wood D."/>
            <person name="de Oliveira M.C."/>
            <person name="Miyaki C.Y."/>
            <person name="Takita M.A."/>
            <person name="da Silva A.C.R."/>
            <person name="Furlan L.R."/>
            <person name="Carraro D.M."/>
            <person name="Camarotte G."/>
            <person name="Almeida N.F. Jr."/>
            <person name="Carrer H."/>
            <person name="Coutinho L.L."/>
            <person name="El-Dorry H.A."/>
            <person name="Ferro M.I.T."/>
            <person name="Gagliardi P.R."/>
            <person name="Giglioti E."/>
            <person name="Goldman M.H.S."/>
            <person name="Goldman G.H."/>
            <person name="Kimura E.T."/>
            <person name="Ferro E.S."/>
            <person name="Kuramae E.E."/>
            <person name="Lemos E.G.M."/>
            <person name="Lemos M.V.F."/>
            <person name="Mauro S.M.Z."/>
            <person name="Machado M.A."/>
            <person name="Marino C.L."/>
            <person name="Menck C.F."/>
            <person name="Nunes L.R."/>
            <person name="Oliveira R.C."/>
            <person name="Pereira G.G."/>
            <person name="Siqueira W."/>
            <person name="de Souza A.A."/>
            <person name="Tsai S.M."/>
            <person name="Zanca A.S."/>
            <person name="Simpson A.J.G."/>
            <person name="Brumbley S.M."/>
            <person name="Setubal J.C."/>
        </authorList>
    </citation>
    <scope>NUCLEOTIDE SEQUENCE [LARGE SCALE GENOMIC DNA]</scope>
    <source>
        <strain evidence="3 4">CTCB07</strain>
    </source>
</reference>
<evidence type="ECO:0000313" key="4">
    <source>
        <dbReference type="Proteomes" id="UP000001306"/>
    </source>
</evidence>
<dbReference type="InterPro" id="IPR036291">
    <property type="entry name" value="NAD(P)-bd_dom_sf"/>
</dbReference>
<dbReference type="InterPro" id="IPR051603">
    <property type="entry name" value="Zinc-ADH_QOR/CCCR"/>
</dbReference>
<dbReference type="SMART" id="SM00829">
    <property type="entry name" value="PKS_ER"/>
    <property type="match status" value="1"/>
</dbReference>
<organism evidence="3 4">
    <name type="scientific">Leifsonia xyli subsp. xyli (strain CTCB07)</name>
    <dbReference type="NCBI Taxonomy" id="281090"/>
    <lineage>
        <taxon>Bacteria</taxon>
        <taxon>Bacillati</taxon>
        <taxon>Actinomycetota</taxon>
        <taxon>Actinomycetes</taxon>
        <taxon>Micrococcales</taxon>
        <taxon>Microbacteriaceae</taxon>
        <taxon>Leifsonia</taxon>
    </lineage>
</organism>
<dbReference type="Proteomes" id="UP000001306">
    <property type="component" value="Chromosome"/>
</dbReference>
<evidence type="ECO:0000256" key="1">
    <source>
        <dbReference type="ARBA" id="ARBA00022857"/>
    </source>
</evidence>
<dbReference type="HOGENOM" id="CLU_026673_3_3_11"/>
<keyword evidence="4" id="KW-1185">Reference proteome</keyword>
<dbReference type="InterPro" id="IPR013154">
    <property type="entry name" value="ADH-like_N"/>
</dbReference>
<dbReference type="EMBL" id="AE016822">
    <property type="protein sequence ID" value="AAT88674.1"/>
    <property type="molecule type" value="Genomic_DNA"/>
</dbReference>
<proteinExistence type="predicted"/>
<accession>Q6AG21</accession>
<dbReference type="GO" id="GO:0016491">
    <property type="term" value="F:oxidoreductase activity"/>
    <property type="evidence" value="ECO:0007669"/>
    <property type="project" value="InterPro"/>
</dbReference>
<dbReference type="InterPro" id="IPR011032">
    <property type="entry name" value="GroES-like_sf"/>
</dbReference>
<dbReference type="SUPFAM" id="SSF50129">
    <property type="entry name" value="GroES-like"/>
    <property type="match status" value="1"/>
</dbReference>
<dbReference type="InterPro" id="IPR020843">
    <property type="entry name" value="ER"/>
</dbReference>
<dbReference type="Gene3D" id="3.40.50.720">
    <property type="entry name" value="NAD(P)-binding Rossmann-like Domain"/>
    <property type="match status" value="1"/>
</dbReference>
<dbReference type="SUPFAM" id="SSF51735">
    <property type="entry name" value="NAD(P)-binding Rossmann-fold domains"/>
    <property type="match status" value="1"/>
</dbReference>
<evidence type="ECO:0000313" key="3">
    <source>
        <dbReference type="EMBL" id="AAT88674.1"/>
    </source>
</evidence>
<dbReference type="PANTHER" id="PTHR44154:SF1">
    <property type="entry name" value="QUINONE OXIDOREDUCTASE"/>
    <property type="match status" value="1"/>
</dbReference>
<dbReference type="STRING" id="281090.Lxx07540"/>
<keyword evidence="1" id="KW-0521">NADP</keyword>
<feature type="domain" description="Enoyl reductase (ER)" evidence="2">
    <location>
        <begin position="13"/>
        <end position="313"/>
    </location>
</feature>
<protein>
    <submittedName>
        <fullName evidence="3">Zinc-binding dehydrogenase</fullName>
    </submittedName>
</protein>
<dbReference type="Gene3D" id="3.90.180.10">
    <property type="entry name" value="Medium-chain alcohol dehydrogenases, catalytic domain"/>
    <property type="match status" value="1"/>
</dbReference>
<dbReference type="PANTHER" id="PTHR44154">
    <property type="entry name" value="QUINONE OXIDOREDUCTASE"/>
    <property type="match status" value="1"/>
</dbReference>